<dbReference type="Pfam" id="PF00233">
    <property type="entry name" value="PDEase_I"/>
    <property type="match status" value="1"/>
</dbReference>
<organism evidence="5 6">
    <name type="scientific">Leishmania donovani</name>
    <dbReference type="NCBI Taxonomy" id="5661"/>
    <lineage>
        <taxon>Eukaryota</taxon>
        <taxon>Discoba</taxon>
        <taxon>Euglenozoa</taxon>
        <taxon>Kinetoplastea</taxon>
        <taxon>Metakinetoplastina</taxon>
        <taxon>Trypanosomatida</taxon>
        <taxon>Trypanosomatidae</taxon>
        <taxon>Leishmaniinae</taxon>
        <taxon>Leishmania</taxon>
    </lineage>
</organism>
<feature type="compositionally biased region" description="Polar residues" evidence="3">
    <location>
        <begin position="1257"/>
        <end position="1267"/>
    </location>
</feature>
<dbReference type="EMBL" id="RHLD01000040">
    <property type="protein sequence ID" value="TPP55072.1"/>
    <property type="molecule type" value="Genomic_DNA"/>
</dbReference>
<feature type="region of interest" description="Disordered" evidence="3">
    <location>
        <begin position="2200"/>
        <end position="2221"/>
    </location>
</feature>
<feature type="compositionally biased region" description="Basic and acidic residues" evidence="3">
    <location>
        <begin position="1750"/>
        <end position="1767"/>
    </location>
</feature>
<name>A0A504Y0V6_LEIDO</name>
<feature type="compositionally biased region" description="Low complexity" evidence="3">
    <location>
        <begin position="2595"/>
        <end position="2609"/>
    </location>
</feature>
<dbReference type="Proteomes" id="UP000318821">
    <property type="component" value="Unassembled WGS sequence"/>
</dbReference>
<evidence type="ECO:0000256" key="1">
    <source>
        <dbReference type="ARBA" id="ARBA00022723"/>
    </source>
</evidence>
<dbReference type="GO" id="GO:0007165">
    <property type="term" value="P:signal transduction"/>
    <property type="evidence" value="ECO:0007669"/>
    <property type="project" value="InterPro"/>
</dbReference>
<feature type="region of interest" description="Disordered" evidence="3">
    <location>
        <begin position="1558"/>
        <end position="1589"/>
    </location>
</feature>
<accession>A0A504Y0V6</accession>
<feature type="region of interest" description="Disordered" evidence="3">
    <location>
        <begin position="2036"/>
        <end position="2128"/>
    </location>
</feature>
<reference evidence="6" key="1">
    <citation type="submission" date="2019-02" db="EMBL/GenBank/DDBJ databases">
        <title>FDA dAtabase for Regulatory Grade micrObial Sequences (FDA-ARGOS): Supporting development and validation of Infectious Disease Dx tests.</title>
        <authorList>
            <person name="Duncan R."/>
            <person name="Fisher C."/>
            <person name="Tallon L."/>
            <person name="Sadzewicz L."/>
            <person name="Sengamalay N."/>
            <person name="Ott S."/>
            <person name="Godinez A."/>
            <person name="Nagaraj S."/>
            <person name="Vavikolanu K."/>
            <person name="Vyas G."/>
            <person name="Nadendla S."/>
            <person name="Aluvathingal J."/>
            <person name="Sichtig H."/>
        </authorList>
    </citation>
    <scope>NUCLEOTIDE SEQUENCE [LARGE SCALE GENOMIC DNA]</scope>
    <source>
        <strain evidence="6">FDAARGOS_360</strain>
    </source>
</reference>
<keyword evidence="2" id="KW-0378">Hydrolase</keyword>
<evidence type="ECO:0000256" key="3">
    <source>
        <dbReference type="SAM" id="MobiDB-lite"/>
    </source>
</evidence>
<evidence type="ECO:0000259" key="4">
    <source>
        <dbReference type="Pfam" id="PF00233"/>
    </source>
</evidence>
<feature type="region of interest" description="Disordered" evidence="3">
    <location>
        <begin position="1839"/>
        <end position="1882"/>
    </location>
</feature>
<feature type="region of interest" description="Disordered" evidence="3">
    <location>
        <begin position="1704"/>
        <end position="1815"/>
    </location>
</feature>
<dbReference type="VEuPathDB" id="TriTrypDB:LdBPK_171070.1"/>
<feature type="region of interest" description="Disordered" evidence="3">
    <location>
        <begin position="1904"/>
        <end position="1934"/>
    </location>
</feature>
<feature type="compositionally biased region" description="Low complexity" evidence="3">
    <location>
        <begin position="23"/>
        <end position="37"/>
    </location>
</feature>
<feature type="region of interest" description="Disordered" evidence="3">
    <location>
        <begin position="570"/>
        <end position="603"/>
    </location>
</feature>
<protein>
    <submittedName>
        <fullName evidence="5">3'5'-cyclic nucleotide phosphodiesterase family protein</fullName>
    </submittedName>
</protein>
<feature type="domain" description="PDEase" evidence="4">
    <location>
        <begin position="975"/>
        <end position="1194"/>
    </location>
</feature>
<dbReference type="VEuPathDB" id="TriTrypDB:LdCL_170016500"/>
<feature type="region of interest" description="Disordered" evidence="3">
    <location>
        <begin position="1212"/>
        <end position="1235"/>
    </location>
</feature>
<feature type="compositionally biased region" description="Pro residues" evidence="3">
    <location>
        <begin position="1576"/>
        <end position="1587"/>
    </location>
</feature>
<proteinExistence type="predicted"/>
<dbReference type="InterPro" id="IPR036971">
    <property type="entry name" value="PDEase_catalytic_dom_sf"/>
</dbReference>
<feature type="compositionally biased region" description="Polar residues" evidence="3">
    <location>
        <begin position="2676"/>
        <end position="2686"/>
    </location>
</feature>
<feature type="compositionally biased region" description="Polar residues" evidence="3">
    <location>
        <begin position="2055"/>
        <end position="2066"/>
    </location>
</feature>
<feature type="region of interest" description="Disordered" evidence="3">
    <location>
        <begin position="2594"/>
        <end position="2613"/>
    </location>
</feature>
<feature type="compositionally biased region" description="Basic and acidic residues" evidence="3">
    <location>
        <begin position="1212"/>
        <end position="1222"/>
    </location>
</feature>
<dbReference type="VEuPathDB" id="TriTrypDB:LDHU3_17.1480"/>
<feature type="region of interest" description="Disordered" evidence="3">
    <location>
        <begin position="310"/>
        <end position="346"/>
    </location>
</feature>
<dbReference type="VEuPathDB" id="TriTrypDB:LDHU3_17.1490"/>
<feature type="compositionally biased region" description="Polar residues" evidence="3">
    <location>
        <begin position="326"/>
        <end position="346"/>
    </location>
</feature>
<dbReference type="VEuPathDB" id="TriTrypDB:LdBPK_171060.1"/>
<feature type="compositionally biased region" description="Basic residues" evidence="3">
    <location>
        <begin position="316"/>
        <end position="325"/>
    </location>
</feature>
<dbReference type="SUPFAM" id="SSF109604">
    <property type="entry name" value="HD-domain/PDEase-like"/>
    <property type="match status" value="1"/>
</dbReference>
<dbReference type="VEuPathDB" id="TriTrypDB:LdCL_170016600"/>
<dbReference type="GO" id="GO:0004114">
    <property type="term" value="F:3',5'-cyclic-nucleotide phosphodiesterase activity"/>
    <property type="evidence" value="ECO:0007669"/>
    <property type="project" value="InterPro"/>
</dbReference>
<comment type="caution">
    <text evidence="5">The sequence shown here is derived from an EMBL/GenBank/DDBJ whole genome shotgun (WGS) entry which is preliminary data.</text>
</comment>
<gene>
    <name evidence="5" type="ORF">CGC20_37585</name>
</gene>
<evidence type="ECO:0000313" key="5">
    <source>
        <dbReference type="EMBL" id="TPP55072.1"/>
    </source>
</evidence>
<feature type="compositionally biased region" description="Basic and acidic residues" evidence="3">
    <location>
        <begin position="1856"/>
        <end position="1869"/>
    </location>
</feature>
<feature type="compositionally biased region" description="Pro residues" evidence="3">
    <location>
        <begin position="2701"/>
        <end position="2710"/>
    </location>
</feature>
<feature type="region of interest" description="Disordered" evidence="3">
    <location>
        <begin position="1"/>
        <end position="42"/>
    </location>
</feature>
<evidence type="ECO:0000256" key="2">
    <source>
        <dbReference type="ARBA" id="ARBA00022801"/>
    </source>
</evidence>
<feature type="region of interest" description="Disordered" evidence="3">
    <location>
        <begin position="1257"/>
        <end position="1286"/>
    </location>
</feature>
<dbReference type="GO" id="GO:0046872">
    <property type="term" value="F:metal ion binding"/>
    <property type="evidence" value="ECO:0007669"/>
    <property type="project" value="UniProtKB-KW"/>
</dbReference>
<evidence type="ECO:0000313" key="6">
    <source>
        <dbReference type="Proteomes" id="UP000318821"/>
    </source>
</evidence>
<dbReference type="InterPro" id="IPR002073">
    <property type="entry name" value="PDEase_catalytic_dom"/>
</dbReference>
<feature type="region of interest" description="Disordered" evidence="3">
    <location>
        <begin position="1624"/>
        <end position="1648"/>
    </location>
</feature>
<keyword evidence="1" id="KW-0479">Metal-binding</keyword>
<dbReference type="PANTHER" id="PTHR11347">
    <property type="entry name" value="CYCLIC NUCLEOTIDE PHOSPHODIESTERASE"/>
    <property type="match status" value="1"/>
</dbReference>
<dbReference type="Gene3D" id="1.10.1300.10">
    <property type="entry name" value="3'5'-cyclic nucleotide phosphodiesterase, catalytic domain"/>
    <property type="match status" value="1"/>
</dbReference>
<sequence length="3099" mass="325024">MPGRSGSEAGGVAPSAELGAPLSATGATSARSSSGRSHPLHPSASASFCFGDAVPTHGQHALANAGEVAHLGRGGGQSQQSCPPTIIDTSATGPTAVGVSSLRCDFASPPAVLVAGVPMSSHVPTPNQSTPATDTRSVQLLEHLQQLLQSNVPTAMLQQWVSAQLLQAKSPATVARPPAAVVVVSFGTGAADKSTHPRWQLPTATARAGSVLFDFHLPTFPLDRVNVSSEPSFTPSTIGCVCNANSGSAPSALTSAVDGGAVALAPAMCSATSVVATVPSKADIEAPLSGPSLPFLAGSAVVPSAHQRCSGEGLRKTSRLRRQHSQCRSLRNQSSNAGFSSPTAPSSGVWPATGSCTGANMAPSTIILHSKSPSPAGSPTHRCIASALHSATKAAIHATTSQLVAAKQQNISLLLGERFSRHPQNLVRRVATPLVHVGSGSSGTSALSGATSGATFSQGRSRCERDFSADGDNSSLATANTVLERVEGPTGSLVAPQTRFPSLASAPLKVAEGGAAVAAAGFLARRAPLPSMAAAASASDPARKLPARRLSRAITPPSLLMTAMDVSESGSSGVSSLQGNGTVSDDHSAVSNAPIPSEQPANAEAEAQLKLLLQRDRPSSTLSAVMAARPLTAATEAASGDAPEPVAATEVPDVISLIAVDTEGASVPCTPFREPPSHTNSSLLSGGDSHQLPRWWGGAAAHDGERYHLPHRGTILTLPAVNASATPFAWAQPPNMDSHAPGLETSLSQLAPLPSTVIQGTRQASVTPRRATSLVSNASSHLGCAGATRGHGAATLLDVAGQDSLSLHDDVPSFNSSHTAGMSSIGDGVNGNRLRRFSVLHLSRSSMNGGVDPMDGVMPSFILDDINGAQRRSGPRFLRSFCRHTPVRVTESVTREALRGLGVPFIAGIDQASVPTNVLKLMDAYRFTDSCAFYVAMCLNVFLRYGFVQRFGWNLQKLKRFFEVAATYFRGGNPFHNPVHAVDVVMAAHQWLNEGSTGAALSDDEAMTFLFTAMVQQLAHTGADNRLLGQLKHPYAMLCSYASPQQGATVALVMALLSRPELHFFPVPFLATAHTADASDATDPAVVKEWTTSRESQVYDMLADLIMATDERNHATLKQNIADTATRLLYPSQPGNFCLNCCAYITDAHVPDLLKAVLHFIDFAYLFRPYQVYLSGNVTYTAEVYRQSQREYQLLQRLQEQQLLRVLTDEADRERVGEEVPRRRSGAQSPGAPVSAPAVTFATALLAEQQPWRQGVAQASTMTSLQRSGDEAVVAADTPPPSRRVADMTLPSETTVRRHSSMRPPLLALDGQLMQQATRMPLDEDASASNALDSATSTQPLKGLGRDIVLISLEDLCLPFLEQLSPYMPEAWVAASYQNHQRLMKSLPTPEKFDEIVNRLLGMGEETEAERLEEDIKKEGEAEDEEADWLAAERPFTLPWRLLRPMRPIEAEWTVDKDSLSYTLADAGHGTLGSVLGGVHDISASRSPPATATAEDAGAASLVSRLRAEAASRKMPRLLRCHAMTPMLLSSGELMTWEQPVLSAASSLPAATAATATSVVSPPTPNAVPPASFFQTPPPPTPPPPVPQQQTQQRELRLLRCVRRSGVPLIEQLQQRCRTATGLTQHLVAPQRSPRASGDSAESPSHAAAAVVMRQPCDSLSAPLSPISFPFGGHSGPASMLGLHSSAELLSPGTRQLHWSKRGRVLAAPRASSDADDRQSPSARESGLLGSVRGGQQEESHSSAPGTRVSLREPSELSRDDHDRGMGTEDAGTALAHSTTEPAHDTCNLPRSYSRPSGTRYHLQTPRKGHTDVAPSHLVDHPLVSRPLPLSSAEAAQGLLCPPRNGRASATATAPHARDSRPLTFHSHEGGVPSLSPSRWPSTLQAHSSISLPSSAAGAAAVPLMSSAQPGPSPTIMPGATTEMPAAGGSDSSTPPLVFTAIEPAAADMRSTSGAQYLSQEMQPASRSSSTASVFPHLAHGNGRGGSPARAFMLQQHPFSEPVVATSALATSLLPSRTATPPGIAGSLHDRIAHVDPSATTPRGTSDAAVVGTSAAASPSRSSVLRHQQPPPLLLKPAEGHHRPGMPPPLPSLPAMSHACETPSRRQQRPPAERRCVTTGGHARQPETAVGGTVRAAAEMMVVPSADMAMLLVVPGGVSSVPAASIAAMTGSSGDAPSWGSDTHADAALALIEDVVEGGSSEEGRLVAPGRRVGGDDGGAGSAETATEKVVTYFPIQKSVLAQRSAYFAALLDEGSGCGPYVRSTPDEYVDLTSLLPLPTIAEPAEARDAHLCRAGGAGGPCPMTARILHVWRRPDHLRRGPAAAKASEDAEPARSVATAHRQRVPVYYIPTPETVACFTDDSSGARLGRSGAHSRIGTGDPAAASTAPTLSHACVCQLLHYLHTGVLPIFYQLPGRTEVTERESTAAAGIASLQSDALRNGFANDYAAVLWMGLYTGLSSLTSSMLKLLWHFLALSRDVWPYWIAAAHWRVPEMQFICEAWIEQHLCAMLRASTAQGLWRGLGLDQVQMLVSLRKKALDAEAEARAAQASPMSSNASPRYLRGRTTTVGGAAAEASMSTTTTTMPSFLREQMNDSDAASSVDDSGSVSEEAAEQLRAQFSLRPPAPPVATIGWPAEVLRYQQPHPLRLRGGSGSGSGVGTPSFSSLQPGAGRVSSVDNPRVSPTTEVVPVLSRDAEASPSRPPLESPSPFALPTPPSALAIPPALATPLAFDGVSSPGAMAGVASAPFSRQSSRASTPLFASSAAAAVRRFRGFSGRPAALRVATTTATPGIPSSAALTFDDLSGADGAQAAEGAGNTAAIAGGARGHRTDLGGGGESGAMMSGAGLTSRMETPSAANTAVAFRTLVTTGDAAVPRSEAADLPTLAQANIPARANAEMSRTTPFRSPLTTRGVHDLFNDSRAEPRSPSRLHVAYPPITSANAYYTTPPNGVAIQPTLQVLADGAWAIGGCGRLYTAETREELDKRQAYWYRAEWEQQQQLPSAALLTETEVLERLWTWWRARTEDSSNQPTEMEVRAVVEMLQKVRLSGAQASLPCTSSRDDSAYDGFRALLDEEQRCPVASKVGLPNAAAATVQPPL</sequence>
<feature type="region of interest" description="Disordered" evidence="3">
    <location>
        <begin position="2646"/>
        <end position="2710"/>
    </location>
</feature>